<feature type="repeat" description="TPR" evidence="1">
    <location>
        <begin position="239"/>
        <end position="272"/>
    </location>
</feature>
<evidence type="ECO:0000259" key="3">
    <source>
        <dbReference type="Pfam" id="PF12770"/>
    </source>
</evidence>
<dbReference type="Pfam" id="PF13424">
    <property type="entry name" value="TPR_12"/>
    <property type="match status" value="1"/>
</dbReference>
<dbReference type="AlphaFoldDB" id="A0A7C3ZXA7"/>
<comment type="caution">
    <text evidence="4">The sequence shown here is derived from an EMBL/GenBank/DDBJ whole genome shotgun (WGS) entry which is preliminary data.</text>
</comment>
<feature type="domain" description="CHAT" evidence="3">
    <location>
        <begin position="601"/>
        <end position="868"/>
    </location>
</feature>
<protein>
    <submittedName>
        <fullName evidence="4">CHAT domain-containing protein</fullName>
    </submittedName>
</protein>
<sequence>MKKTLPLSLLILSLSTLSGNGHTFANTPNPNIAQIGAKEQQAQTLYEQGQYQQAINILQQLTADYQNNGNIAGRATALRNLSLAYQSLGQLETAGTAIDQSLELLQQLPNTSEKTRLLALAWESQGQLQLALGQPENALETWKQAAISYENISDTTGMARSHLNQAQAMQSLGLYRLAIKTLTDVTNSLKDQPDTIVKAKAQQSLGDAYRAVGNLTESETALNTAVIIAKRLQIPEAIAAAYLSYGNTKRLQQNFTTALDFYQRAANSEPILNAHITRVEALLNQLSLLADLDKLAANRQIAATDIEAIKAKISPSELTNQIKAQLQVLSPSRATIYAKINLAKHIIELSKSQGKTETPASIAQEAAQQLATAIKQAQTINDKRAEAYATGSLGGLYEQLQQWQEAQQLTSTALIQAQALGAPDITYQWQWQLGRILQVQGKRQDAIIAYSQAVETLQSLRSDLVAISSDVQFSFRESVEPIYRELVSILLQPGAEISQKELKQARSAIELLQLAELDNFFRDACLDAKPAQIDQVDKNAAVFYPIILQDRLEVIAAFPGQPLRHYTTTLPKAEIDNTLKDMQDAIIIPRLQFSVKNFTNPSQKVYDWLIRPIETELAASGIETLVFVPDGGFRNIPLIGLYDGKQYLAQKYSVALTPGLQLLDPKPLAREKLQILAAGLTEARQDFSPLPGVEAELKRIQAQAPTNVLLNADFTNASFKAAVNSYPFPVVHLATHGEFSSYAEDTFVLTWDSRINANELDSLLRSDNRQTKPIELLVLSACKTASGDDRAALGLAGVAVRAGARSTLASLWYVSDAATSLLMTKFYEELANTEITKAEALRRAQAAVLQEPEFAHPYFWSAFVLVGNWL</sequence>
<evidence type="ECO:0000256" key="1">
    <source>
        <dbReference type="PROSITE-ProRule" id="PRU00339"/>
    </source>
</evidence>
<reference evidence="4" key="1">
    <citation type="journal article" date="2020" name="mSystems">
        <title>Genome- and Community-Level Interaction Insights into Carbon Utilization and Element Cycling Functions of Hydrothermarchaeota in Hydrothermal Sediment.</title>
        <authorList>
            <person name="Zhou Z."/>
            <person name="Liu Y."/>
            <person name="Xu W."/>
            <person name="Pan J."/>
            <person name="Luo Z.H."/>
            <person name="Li M."/>
        </authorList>
    </citation>
    <scope>NUCLEOTIDE SEQUENCE [LARGE SCALE GENOMIC DNA]</scope>
    <source>
        <strain evidence="4">SpSt-374</strain>
    </source>
</reference>
<dbReference type="Gene3D" id="1.25.40.10">
    <property type="entry name" value="Tetratricopeptide repeat domain"/>
    <property type="match status" value="3"/>
</dbReference>
<gene>
    <name evidence="4" type="ORF">ENR15_15750</name>
</gene>
<evidence type="ECO:0000313" key="4">
    <source>
        <dbReference type="EMBL" id="HGG02049.1"/>
    </source>
</evidence>
<keyword evidence="2" id="KW-0732">Signal</keyword>
<organism evidence="4">
    <name type="scientific">Planktothricoides sp. SpSt-374</name>
    <dbReference type="NCBI Taxonomy" id="2282167"/>
    <lineage>
        <taxon>Bacteria</taxon>
        <taxon>Bacillati</taxon>
        <taxon>Cyanobacteriota</taxon>
        <taxon>Cyanophyceae</taxon>
        <taxon>Oscillatoriophycideae</taxon>
        <taxon>Oscillatoriales</taxon>
        <taxon>Oscillatoriaceae</taxon>
        <taxon>Planktothricoides</taxon>
    </lineage>
</organism>
<evidence type="ECO:0000256" key="2">
    <source>
        <dbReference type="SAM" id="SignalP"/>
    </source>
</evidence>
<feature type="signal peptide" evidence="2">
    <location>
        <begin position="1"/>
        <end position="18"/>
    </location>
</feature>
<dbReference type="InterPro" id="IPR011990">
    <property type="entry name" value="TPR-like_helical_dom_sf"/>
</dbReference>
<accession>A0A7C3ZXA7</accession>
<dbReference type="SMART" id="SM00028">
    <property type="entry name" value="TPR"/>
    <property type="match status" value="8"/>
</dbReference>
<dbReference type="EMBL" id="DSPX01000160">
    <property type="protein sequence ID" value="HGG02049.1"/>
    <property type="molecule type" value="Genomic_DNA"/>
</dbReference>
<dbReference type="InterPro" id="IPR019734">
    <property type="entry name" value="TPR_rpt"/>
</dbReference>
<feature type="chain" id="PRO_5027683897" evidence="2">
    <location>
        <begin position="19"/>
        <end position="870"/>
    </location>
</feature>
<dbReference type="Pfam" id="PF12770">
    <property type="entry name" value="CHAT"/>
    <property type="match status" value="1"/>
</dbReference>
<dbReference type="PANTHER" id="PTHR10098:SF112">
    <property type="entry name" value="SLR0380 PROTEIN"/>
    <property type="match status" value="1"/>
</dbReference>
<dbReference type="InterPro" id="IPR024983">
    <property type="entry name" value="CHAT_dom"/>
</dbReference>
<proteinExistence type="predicted"/>
<dbReference type="PANTHER" id="PTHR10098">
    <property type="entry name" value="RAPSYN-RELATED"/>
    <property type="match status" value="1"/>
</dbReference>
<dbReference type="PROSITE" id="PS50005">
    <property type="entry name" value="TPR"/>
    <property type="match status" value="1"/>
</dbReference>
<name>A0A7C3ZXA7_9CYAN</name>
<dbReference type="SUPFAM" id="SSF48452">
    <property type="entry name" value="TPR-like"/>
    <property type="match status" value="3"/>
</dbReference>
<keyword evidence="1" id="KW-0802">TPR repeat</keyword>